<comment type="caution">
    <text evidence="3">The sequence shown here is derived from an EMBL/GenBank/DDBJ whole genome shotgun (WGS) entry which is preliminary data.</text>
</comment>
<dbReference type="GO" id="GO:0019748">
    <property type="term" value="P:secondary metabolic process"/>
    <property type="evidence" value="ECO:0007669"/>
    <property type="project" value="TreeGrafter"/>
</dbReference>
<dbReference type="InterPro" id="IPR032466">
    <property type="entry name" value="Metal_Hydrolase"/>
</dbReference>
<dbReference type="InterPro" id="IPR006680">
    <property type="entry name" value="Amidohydro-rel"/>
</dbReference>
<evidence type="ECO:0000259" key="2">
    <source>
        <dbReference type="Pfam" id="PF04909"/>
    </source>
</evidence>
<dbReference type="GO" id="GO:0016831">
    <property type="term" value="F:carboxy-lyase activity"/>
    <property type="evidence" value="ECO:0007669"/>
    <property type="project" value="InterPro"/>
</dbReference>
<dbReference type="AlphaFoldDB" id="A0AAE4UWW9"/>
<name>A0AAE4UWW9_9NOCA</name>
<dbReference type="Gene3D" id="3.20.20.140">
    <property type="entry name" value="Metal-dependent hydrolases"/>
    <property type="match status" value="1"/>
</dbReference>
<dbReference type="PANTHER" id="PTHR21240">
    <property type="entry name" value="2-AMINO-3-CARBOXYLMUCONATE-6-SEMIALDEHYDE DECARBOXYLASE"/>
    <property type="match status" value="1"/>
</dbReference>
<evidence type="ECO:0000313" key="4">
    <source>
        <dbReference type="Proteomes" id="UP001185863"/>
    </source>
</evidence>
<dbReference type="Proteomes" id="UP001185863">
    <property type="component" value="Unassembled WGS sequence"/>
</dbReference>
<dbReference type="InterPro" id="IPR032465">
    <property type="entry name" value="ACMSD"/>
</dbReference>
<evidence type="ECO:0000313" key="3">
    <source>
        <dbReference type="EMBL" id="MDV7264227.1"/>
    </source>
</evidence>
<dbReference type="EMBL" id="JAWLUP010000008">
    <property type="protein sequence ID" value="MDV7264227.1"/>
    <property type="molecule type" value="Genomic_DNA"/>
</dbReference>
<reference evidence="3" key="1">
    <citation type="submission" date="2023-10" db="EMBL/GenBank/DDBJ databases">
        <title>Development of a sustainable strategy for remediation of hydrocarbon-contaminated territories based on the waste exchange concept.</title>
        <authorList>
            <person name="Krivoruchko A."/>
        </authorList>
    </citation>
    <scope>NUCLEOTIDE SEQUENCE</scope>
    <source>
        <strain evidence="3">IEGM 68</strain>
    </source>
</reference>
<dbReference type="SUPFAM" id="SSF51556">
    <property type="entry name" value="Metallo-dependent hydrolases"/>
    <property type="match status" value="1"/>
</dbReference>
<dbReference type="RefSeq" id="WP_317744261.1">
    <property type="nucleotide sequence ID" value="NZ_JAWLUP010000008.1"/>
</dbReference>
<dbReference type="GO" id="GO:0005737">
    <property type="term" value="C:cytoplasm"/>
    <property type="evidence" value="ECO:0007669"/>
    <property type="project" value="TreeGrafter"/>
</dbReference>
<keyword evidence="1" id="KW-0456">Lyase</keyword>
<protein>
    <submittedName>
        <fullName evidence="3">Amidohydrolase family protein</fullName>
    </submittedName>
</protein>
<organism evidence="3 4">
    <name type="scientific">Rhodococcus oxybenzonivorans</name>
    <dbReference type="NCBI Taxonomy" id="1990687"/>
    <lineage>
        <taxon>Bacteria</taxon>
        <taxon>Bacillati</taxon>
        <taxon>Actinomycetota</taxon>
        <taxon>Actinomycetes</taxon>
        <taxon>Mycobacteriales</taxon>
        <taxon>Nocardiaceae</taxon>
        <taxon>Rhodococcus</taxon>
    </lineage>
</organism>
<accession>A0AAE4UWW9</accession>
<evidence type="ECO:0000256" key="1">
    <source>
        <dbReference type="ARBA" id="ARBA00023239"/>
    </source>
</evidence>
<dbReference type="PANTHER" id="PTHR21240:SF28">
    <property type="entry name" value="ISO-OROTATE DECARBOXYLASE (EUROFUNG)"/>
    <property type="match status" value="1"/>
</dbReference>
<gene>
    <name evidence="3" type="ORF">R4315_06655</name>
</gene>
<proteinExistence type="predicted"/>
<dbReference type="Pfam" id="PF04909">
    <property type="entry name" value="Amidohydro_2"/>
    <property type="match status" value="1"/>
</dbReference>
<feature type="domain" description="Amidohydrolase-related" evidence="2">
    <location>
        <begin position="107"/>
        <end position="358"/>
    </location>
</feature>
<dbReference type="GO" id="GO:0016787">
    <property type="term" value="F:hydrolase activity"/>
    <property type="evidence" value="ECO:0007669"/>
    <property type="project" value="InterPro"/>
</dbReference>
<sequence length="378" mass="41621">MATKIWANSGDSHFLEPADLFQQILPPALAERMPRSVKDPDGSKETVYIDGEVIVRALPKPLKDGEFKGETIATLAHRPPGSGNTRERLKDLDQEGIWGEIVFPSLGMWAGAIKDPVLVAEGSKALNDWALDEIQNVDPRRLVATAMLPLLDINDAVKEAYRAKDKGFYAVYLPTVPPPGKPLYNDDYWEPLWGALEETGLILTIHIGTDGETAVFRGPGGAVLNYVETTYGGQRATTQLIAGGALDRHPNLKVLIAEGGAAWAPFLGDRMNEGYRQHGMFVRPTLSMPPKEYIYRQVYVSFQHDVTAVAAVTGMGYQNVMFGSDYPHLEGTYGHTQKTLHELFDGVDDKVRHRITVGAFLDLFPHIGEPPAGLNDEF</sequence>